<proteinExistence type="predicted"/>
<organism evidence="2">
    <name type="scientific">Anguilla anguilla</name>
    <name type="common">European freshwater eel</name>
    <name type="synonym">Muraena anguilla</name>
    <dbReference type="NCBI Taxonomy" id="7936"/>
    <lineage>
        <taxon>Eukaryota</taxon>
        <taxon>Metazoa</taxon>
        <taxon>Chordata</taxon>
        <taxon>Craniata</taxon>
        <taxon>Vertebrata</taxon>
        <taxon>Euteleostomi</taxon>
        <taxon>Actinopterygii</taxon>
        <taxon>Neopterygii</taxon>
        <taxon>Teleostei</taxon>
        <taxon>Anguilliformes</taxon>
        <taxon>Anguillidae</taxon>
        <taxon>Anguilla</taxon>
    </lineage>
</organism>
<dbReference type="AlphaFoldDB" id="A0A0E9Q8P4"/>
<feature type="region of interest" description="Disordered" evidence="1">
    <location>
        <begin position="1"/>
        <end position="51"/>
    </location>
</feature>
<reference evidence="2" key="1">
    <citation type="submission" date="2014-11" db="EMBL/GenBank/DDBJ databases">
        <authorList>
            <person name="Amaro Gonzalez C."/>
        </authorList>
    </citation>
    <scope>NUCLEOTIDE SEQUENCE</scope>
</reference>
<accession>A0A0E9Q8P4</accession>
<reference evidence="2" key="2">
    <citation type="journal article" date="2015" name="Fish Shellfish Immunol.">
        <title>Early steps in the European eel (Anguilla anguilla)-Vibrio vulnificus interaction in the gills: Role of the RtxA13 toxin.</title>
        <authorList>
            <person name="Callol A."/>
            <person name="Pajuelo D."/>
            <person name="Ebbesson L."/>
            <person name="Teles M."/>
            <person name="MacKenzie S."/>
            <person name="Amaro C."/>
        </authorList>
    </citation>
    <scope>NUCLEOTIDE SEQUENCE</scope>
</reference>
<evidence type="ECO:0000256" key="1">
    <source>
        <dbReference type="SAM" id="MobiDB-lite"/>
    </source>
</evidence>
<dbReference type="EMBL" id="GBXM01095857">
    <property type="protein sequence ID" value="JAH12720.1"/>
    <property type="molecule type" value="Transcribed_RNA"/>
</dbReference>
<name>A0A0E9Q8P4_ANGAN</name>
<evidence type="ECO:0000313" key="2">
    <source>
        <dbReference type="EMBL" id="JAH12720.1"/>
    </source>
</evidence>
<sequence>MSLAQQACPRLGQQRFGKTNSEHLSESNWRSTRSGTDGQENPALSTRPGRGTCCCPFPVKATRTTQEQYQQEQQENWG</sequence>
<feature type="compositionally biased region" description="Polar residues" evidence="1">
    <location>
        <begin position="26"/>
        <end position="44"/>
    </location>
</feature>
<protein>
    <submittedName>
        <fullName evidence="2">Uncharacterized protein</fullName>
    </submittedName>
</protein>